<evidence type="ECO:0000313" key="2">
    <source>
        <dbReference type="Proteomes" id="UP001152300"/>
    </source>
</evidence>
<evidence type="ECO:0000313" key="1">
    <source>
        <dbReference type="EMBL" id="KAJ8068955.1"/>
    </source>
</evidence>
<dbReference type="AlphaFoldDB" id="A0A9X0DNS9"/>
<dbReference type="Proteomes" id="UP001152300">
    <property type="component" value="Unassembled WGS sequence"/>
</dbReference>
<keyword evidence="2" id="KW-1185">Reference proteome</keyword>
<dbReference type="EMBL" id="JAPEIS010000002">
    <property type="protein sequence ID" value="KAJ8068955.1"/>
    <property type="molecule type" value="Genomic_DNA"/>
</dbReference>
<evidence type="ECO:0008006" key="3">
    <source>
        <dbReference type="Google" id="ProtNLM"/>
    </source>
</evidence>
<reference evidence="1" key="1">
    <citation type="submission" date="2022-11" db="EMBL/GenBank/DDBJ databases">
        <title>Genome Resource of Sclerotinia nivalis Strain SnTB1, a Plant Pathogen Isolated from American Ginseng.</title>
        <authorList>
            <person name="Fan S."/>
        </authorList>
    </citation>
    <scope>NUCLEOTIDE SEQUENCE</scope>
    <source>
        <strain evidence="1">SnTB1</strain>
    </source>
</reference>
<gene>
    <name evidence="1" type="ORF">OCU04_002636</name>
</gene>
<comment type="caution">
    <text evidence="1">The sequence shown here is derived from an EMBL/GenBank/DDBJ whole genome shotgun (WGS) entry which is preliminary data.</text>
</comment>
<dbReference type="OrthoDB" id="3540829at2759"/>
<dbReference type="PANTHER" id="PTHR33112">
    <property type="entry name" value="DOMAIN PROTEIN, PUTATIVE-RELATED"/>
    <property type="match status" value="1"/>
</dbReference>
<dbReference type="PANTHER" id="PTHR33112:SF16">
    <property type="entry name" value="HETEROKARYON INCOMPATIBILITY DOMAIN-CONTAINING PROTEIN"/>
    <property type="match status" value="1"/>
</dbReference>
<accession>A0A9X0DNS9</accession>
<proteinExistence type="predicted"/>
<sequence length="351" mass="40620">MDSTDPQLQYAALSYSCGDSPTLKTTKENKDEHVKVGILMHDMIMSTRQLFFGEKMVQFRCDDGIQMEDGSQGSNDRVFLYNGEYYDGWWFSAVEEYSSRELSYSQDRLGGLAGVAKLISDYLIETGETTEYLAGLWLSDRLHEQLLWEYIEPKLTYTEMLEYLQNERKFIAPSWSWASQNVSVIFPRDIRREGTKIQAIGYDLQPLDSSAMIAAKLGSSITLRGKCRQTPYEPISGYLQQTSVRSKSTGQRGVSKKWQISGSYGRISFWLDWVPNTEDPNHEERKIERQLQLFLITNNISNKWRLPKTSGLLLLPFESSQGAIYRRVGVFERTGDFEWFWSQPDRDITIW</sequence>
<organism evidence="1 2">
    <name type="scientific">Sclerotinia nivalis</name>
    <dbReference type="NCBI Taxonomy" id="352851"/>
    <lineage>
        <taxon>Eukaryota</taxon>
        <taxon>Fungi</taxon>
        <taxon>Dikarya</taxon>
        <taxon>Ascomycota</taxon>
        <taxon>Pezizomycotina</taxon>
        <taxon>Leotiomycetes</taxon>
        <taxon>Helotiales</taxon>
        <taxon>Sclerotiniaceae</taxon>
        <taxon>Sclerotinia</taxon>
    </lineage>
</organism>
<protein>
    <recommendedName>
        <fullName evidence="3">Heterokaryon incompatibility domain-containing protein</fullName>
    </recommendedName>
</protein>
<name>A0A9X0DNS9_9HELO</name>